<dbReference type="EMBL" id="MCFA01000056">
    <property type="protein sequence ID" value="ORY11931.1"/>
    <property type="molecule type" value="Genomic_DNA"/>
</dbReference>
<name>A0A1Y1ZNV0_9PLEO</name>
<feature type="compositionally biased region" description="Low complexity" evidence="1">
    <location>
        <begin position="89"/>
        <end position="100"/>
    </location>
</feature>
<feature type="region of interest" description="Disordered" evidence="1">
    <location>
        <begin position="30"/>
        <end position="59"/>
    </location>
</feature>
<reference evidence="2 3" key="1">
    <citation type="submission" date="2016-07" db="EMBL/GenBank/DDBJ databases">
        <title>Pervasive Adenine N6-methylation of Active Genes in Fungi.</title>
        <authorList>
            <consortium name="DOE Joint Genome Institute"/>
            <person name="Mondo S.J."/>
            <person name="Dannebaum R.O."/>
            <person name="Kuo R.C."/>
            <person name="Labutti K."/>
            <person name="Haridas S."/>
            <person name="Kuo A."/>
            <person name="Salamov A."/>
            <person name="Ahrendt S.R."/>
            <person name="Lipzen A."/>
            <person name="Sullivan W."/>
            <person name="Andreopoulos W.B."/>
            <person name="Clum A."/>
            <person name="Lindquist E."/>
            <person name="Daum C."/>
            <person name="Ramamoorthy G.K."/>
            <person name="Gryganskyi A."/>
            <person name="Culley D."/>
            <person name="Magnuson J.K."/>
            <person name="James T.Y."/>
            <person name="O'Malley M.A."/>
            <person name="Stajich J.E."/>
            <person name="Spatafora J.W."/>
            <person name="Visel A."/>
            <person name="Grigoriev I.V."/>
        </authorList>
    </citation>
    <scope>NUCLEOTIDE SEQUENCE [LARGE SCALE GENOMIC DNA]</scope>
    <source>
        <strain evidence="2 3">CBS 115471</strain>
    </source>
</reference>
<dbReference type="Proteomes" id="UP000193144">
    <property type="component" value="Unassembled WGS sequence"/>
</dbReference>
<feature type="compositionally biased region" description="Polar residues" evidence="1">
    <location>
        <begin position="36"/>
        <end position="47"/>
    </location>
</feature>
<comment type="caution">
    <text evidence="2">The sequence shown here is derived from an EMBL/GenBank/DDBJ whole genome shotgun (WGS) entry which is preliminary data.</text>
</comment>
<keyword evidence="3" id="KW-1185">Reference proteome</keyword>
<evidence type="ECO:0000313" key="3">
    <source>
        <dbReference type="Proteomes" id="UP000193144"/>
    </source>
</evidence>
<evidence type="ECO:0000313" key="2">
    <source>
        <dbReference type="EMBL" id="ORY11931.1"/>
    </source>
</evidence>
<accession>A0A1Y1ZNV0</accession>
<feature type="region of interest" description="Disordered" evidence="1">
    <location>
        <begin position="83"/>
        <end position="105"/>
    </location>
</feature>
<organism evidence="2 3">
    <name type="scientific">Clohesyomyces aquaticus</name>
    <dbReference type="NCBI Taxonomy" id="1231657"/>
    <lineage>
        <taxon>Eukaryota</taxon>
        <taxon>Fungi</taxon>
        <taxon>Dikarya</taxon>
        <taxon>Ascomycota</taxon>
        <taxon>Pezizomycotina</taxon>
        <taxon>Dothideomycetes</taxon>
        <taxon>Pleosporomycetidae</taxon>
        <taxon>Pleosporales</taxon>
        <taxon>Lindgomycetaceae</taxon>
        <taxon>Clohesyomyces</taxon>
    </lineage>
</organism>
<sequence>MPSPIGKYSRVHRNAMHSLLRNRISLELDTEPHGLPTQSDTSSNMVSAASDPLTGLRECPGKAAREPIMVVLPPNEQKKILNARDAAGTEPNPSPRTTEPSPEREELLYTYGPPYARFKGDKFSAARYLTRLARCYAFSYPDLDTFSANRKTHHRVLEATPHQREHVPLEKRYPVHPSTVSTEYDHCRYPHSRGSSDTIPLGSKVRELVQTSLTVFQEHICWHRLFPQLLRHYFMEPAWYVTAALNEMKELDTKGKMLEVVERLAKIARRVILLQRDLIDKVLGVPGVDIDVPLPQCVD</sequence>
<dbReference type="AlphaFoldDB" id="A0A1Y1ZNV0"/>
<evidence type="ECO:0000256" key="1">
    <source>
        <dbReference type="SAM" id="MobiDB-lite"/>
    </source>
</evidence>
<gene>
    <name evidence="2" type="ORF">BCR34DRAFT_587608</name>
</gene>
<proteinExistence type="predicted"/>
<protein>
    <submittedName>
        <fullName evidence="2">Uncharacterized protein</fullName>
    </submittedName>
</protein>